<evidence type="ECO:0000313" key="2">
    <source>
        <dbReference type="EMBL" id="ADO98591.1"/>
    </source>
</evidence>
<name>E3SM93_9CAUD</name>
<accession>E3SM93</accession>
<keyword evidence="1" id="KW-0812">Transmembrane</keyword>
<dbReference type="Proteomes" id="UP000006528">
    <property type="component" value="Segment"/>
</dbReference>
<sequence>MTELQTIGIVSLGSVVFMIMIYLELRLLPLKRPTVAKD</sequence>
<dbReference type="GeneID" id="10327833"/>
<keyword evidence="1" id="KW-1133">Transmembrane helix</keyword>
<keyword evidence="1" id="KW-0472">Membrane</keyword>
<feature type="transmembrane region" description="Helical" evidence="1">
    <location>
        <begin position="6"/>
        <end position="23"/>
    </location>
</feature>
<organism evidence="2 3">
    <name type="scientific">Prochlorococcus phage P-RSM4</name>
    <dbReference type="NCBI Taxonomy" id="444862"/>
    <lineage>
        <taxon>Viruses</taxon>
        <taxon>Duplodnaviria</taxon>
        <taxon>Heunggongvirae</taxon>
        <taxon>Uroviricota</taxon>
        <taxon>Caudoviricetes</taxon>
        <taxon>Pantevenvirales</taxon>
        <taxon>Kyanoviridae</taxon>
        <taxon>Thaumasvirus</taxon>
        <taxon>Thaumasvirus stim4</taxon>
    </lineage>
</organism>
<reference evidence="2 3" key="1">
    <citation type="journal article" date="2010" name="Environ. Microbiol.">
        <title>Genomic analysis of oceanic cyanobacterial myoviruses compared with T4-like myoviruses from diverse hosts and environments.</title>
        <authorList>
            <person name="Sullivan M.B."/>
            <person name="Huang K.H."/>
            <person name="Ignacio-Espinoza J.C."/>
            <person name="Berlin A.M."/>
            <person name="Kelly L."/>
            <person name="Weigele P.R."/>
            <person name="DeFrancesco A.S."/>
            <person name="Kern S.E."/>
            <person name="Thompson L.R."/>
            <person name="Young S."/>
            <person name="Yandava C."/>
            <person name="Fu R."/>
            <person name="Krastins B."/>
            <person name="Chase M."/>
            <person name="Sarracino D."/>
            <person name="Osburne M.S."/>
            <person name="Henn M.R."/>
            <person name="Chisholm S.W."/>
        </authorList>
    </citation>
    <scope>NUCLEOTIDE SEQUENCE [LARGE SCALE GENOMIC DNA]</scope>
    <source>
        <strain evidence="2">9303-10a</strain>
    </source>
</reference>
<dbReference type="EMBL" id="GU071099">
    <property type="protein sequence ID" value="ADO98591.1"/>
    <property type="molecule type" value="Genomic_DNA"/>
</dbReference>
<gene>
    <name evidence="2" type="ORF">PRSM4_208</name>
</gene>
<dbReference type="RefSeq" id="YP_004323336.1">
    <property type="nucleotide sequence ID" value="NC_015283.1"/>
</dbReference>
<protein>
    <submittedName>
        <fullName evidence="2">Uncharacterized protein</fullName>
    </submittedName>
</protein>
<proteinExistence type="predicted"/>
<dbReference type="KEGG" id="vg:10327833"/>
<evidence type="ECO:0000313" key="3">
    <source>
        <dbReference type="Proteomes" id="UP000006528"/>
    </source>
</evidence>
<evidence type="ECO:0000256" key="1">
    <source>
        <dbReference type="SAM" id="Phobius"/>
    </source>
</evidence>